<keyword evidence="7" id="KW-1185">Reference proteome</keyword>
<dbReference type="PANTHER" id="PTHR10091:SF0">
    <property type="entry name" value="GALACTOSE MUTAROTASE"/>
    <property type="match status" value="1"/>
</dbReference>
<evidence type="ECO:0000256" key="3">
    <source>
        <dbReference type="ARBA" id="ARBA00021023"/>
    </source>
</evidence>
<organism evidence="6 7">
    <name type="scientific">Polypedilum vanderplanki</name>
    <name type="common">Sleeping chironomid midge</name>
    <dbReference type="NCBI Taxonomy" id="319348"/>
    <lineage>
        <taxon>Eukaryota</taxon>
        <taxon>Metazoa</taxon>
        <taxon>Ecdysozoa</taxon>
        <taxon>Arthropoda</taxon>
        <taxon>Hexapoda</taxon>
        <taxon>Insecta</taxon>
        <taxon>Pterygota</taxon>
        <taxon>Neoptera</taxon>
        <taxon>Endopterygota</taxon>
        <taxon>Diptera</taxon>
        <taxon>Nematocera</taxon>
        <taxon>Chironomoidea</taxon>
        <taxon>Chironomidae</taxon>
        <taxon>Chironominae</taxon>
        <taxon>Polypedilum</taxon>
        <taxon>Polypedilum</taxon>
    </lineage>
</organism>
<reference evidence="6" key="1">
    <citation type="submission" date="2021-03" db="EMBL/GenBank/DDBJ databases">
        <title>Chromosome level genome of the anhydrobiotic midge Polypedilum vanderplanki.</title>
        <authorList>
            <person name="Yoshida Y."/>
            <person name="Kikawada T."/>
            <person name="Gusev O."/>
        </authorList>
    </citation>
    <scope>NUCLEOTIDE SEQUENCE</scope>
    <source>
        <strain evidence="6">NIAS01</strain>
        <tissue evidence="6">Whole body or cell culture</tissue>
    </source>
</reference>
<comment type="pathway">
    <text evidence="2">Carbohydrate metabolism; galactose metabolism.</text>
</comment>
<comment type="function">
    <text evidence="5">Mutarotase that catalyzes the interconversion of beta-D-galactose and alpha-D-galactose during galactose metabolism. Beta-D-galactose is metabolized in the liver into glucose 1-phosphate, the primary metabolic fuel, by the action of four enzymes that constitute the Leloir pathway: GALM, GALK1 (galactokinase), GALT (galactose-1-phosphate uridylyltransferase) and GALE (UDP-galactose-4'-epimerase). Involved in the maintenance of the equilibrium between the beta- and alpha-anomers of galactose, therefore ensuring a sufficient supply of the alpha-anomer for GALK1. Also active on D-glucose although shows a preference for galactose over glucose.</text>
</comment>
<evidence type="ECO:0000313" key="6">
    <source>
        <dbReference type="EMBL" id="KAG5676046.1"/>
    </source>
</evidence>
<dbReference type="Proteomes" id="UP001107558">
    <property type="component" value="Chromosome 2"/>
</dbReference>
<dbReference type="EMBL" id="JADBJN010000002">
    <property type="protein sequence ID" value="KAG5676046.1"/>
    <property type="molecule type" value="Genomic_DNA"/>
</dbReference>
<dbReference type="GO" id="GO:0004034">
    <property type="term" value="F:aldose 1-epimerase activity"/>
    <property type="evidence" value="ECO:0007669"/>
    <property type="project" value="UniProtKB-EC"/>
</dbReference>
<protein>
    <recommendedName>
        <fullName evidence="3">Galactose mutarotase</fullName>
    </recommendedName>
    <alternativeName>
        <fullName evidence="4">Aldose 1-epimerase</fullName>
    </alternativeName>
</protein>
<name>A0A9J6C3E8_POLVA</name>
<evidence type="ECO:0000256" key="2">
    <source>
        <dbReference type="ARBA" id="ARBA00004947"/>
    </source>
</evidence>
<evidence type="ECO:0000256" key="1">
    <source>
        <dbReference type="ARBA" id="ARBA00001712"/>
    </source>
</evidence>
<comment type="caution">
    <text evidence="6">The sequence shown here is derived from an EMBL/GenBank/DDBJ whole genome shotgun (WGS) entry which is preliminary data.</text>
</comment>
<dbReference type="SUPFAM" id="SSF74650">
    <property type="entry name" value="Galactose mutarotase-like"/>
    <property type="match status" value="1"/>
</dbReference>
<dbReference type="Pfam" id="PF01263">
    <property type="entry name" value="Aldose_epim"/>
    <property type="match status" value="1"/>
</dbReference>
<dbReference type="Gene3D" id="2.70.98.10">
    <property type="match status" value="1"/>
</dbReference>
<proteinExistence type="predicted"/>
<sequence length="423" mass="48694">MTQKGEIILCRCEFGKFKNPKNDECEIVEKFTWKTKNRMEISVMTFGASLIEIKIPNRDGVMEDILMGYDNFEDYARDGKFLFGSVCGPLCGIIKNAEYCLNGRYHKLPRNFNKDHCINCGNSGFHRQNWIPYVDGTNVILSYTTDGNNGFPAIILIQILFSVSSNNEILIKTTARSNKVTPVDMGIQLYFNLASHKAGEDQLMEHLIKIDSSKFYQKLENGFFDKCPKQLCNFNKNNLHNLKEIIDENESFDCFYEIEKSEEKLPMILRAIHVLSGRTIEIYSNQPAIEINTCTQFPKNELQQKSSTEHLTLEYLKSKLTEKEIEFFKCCVDTDKINVKKQKCSKDECLSIEIDEELKGPIIGKENAEYCKNYGLSILCHNFPNAVKHQKKFPEILLKPGAVYENVLMLKFKVHVEKSSKLK</sequence>
<dbReference type="PANTHER" id="PTHR10091">
    <property type="entry name" value="ALDOSE-1-EPIMERASE"/>
    <property type="match status" value="1"/>
</dbReference>
<evidence type="ECO:0000256" key="5">
    <source>
        <dbReference type="ARBA" id="ARBA00045743"/>
    </source>
</evidence>
<dbReference type="GO" id="GO:0033499">
    <property type="term" value="P:galactose catabolic process via UDP-galactose, Leloir pathway"/>
    <property type="evidence" value="ECO:0007669"/>
    <property type="project" value="TreeGrafter"/>
</dbReference>
<gene>
    <name evidence="6" type="ORF">PVAND_005900</name>
</gene>
<evidence type="ECO:0000256" key="4">
    <source>
        <dbReference type="ARBA" id="ARBA00032729"/>
    </source>
</evidence>
<dbReference type="InterPro" id="IPR014718">
    <property type="entry name" value="GH-type_carb-bd"/>
</dbReference>
<dbReference type="OrthoDB" id="274691at2759"/>
<dbReference type="InterPro" id="IPR008183">
    <property type="entry name" value="Aldose_1/G6P_1-epimerase"/>
</dbReference>
<dbReference type="GO" id="GO:0030246">
    <property type="term" value="F:carbohydrate binding"/>
    <property type="evidence" value="ECO:0007669"/>
    <property type="project" value="InterPro"/>
</dbReference>
<evidence type="ECO:0000313" key="7">
    <source>
        <dbReference type="Proteomes" id="UP001107558"/>
    </source>
</evidence>
<comment type="catalytic activity">
    <reaction evidence="1">
        <text>alpha-D-galactose = beta-D-galactose</text>
        <dbReference type="Rhea" id="RHEA:28675"/>
        <dbReference type="ChEBI" id="CHEBI:27667"/>
        <dbReference type="ChEBI" id="CHEBI:28061"/>
        <dbReference type="EC" id="5.1.3.3"/>
    </reaction>
    <physiologicalReaction direction="right-to-left" evidence="1">
        <dbReference type="Rhea" id="RHEA:28677"/>
    </physiologicalReaction>
</comment>
<accession>A0A9J6C3E8</accession>
<dbReference type="GO" id="GO:0006006">
    <property type="term" value="P:glucose metabolic process"/>
    <property type="evidence" value="ECO:0007669"/>
    <property type="project" value="TreeGrafter"/>
</dbReference>
<dbReference type="AlphaFoldDB" id="A0A9J6C3E8"/>
<dbReference type="InterPro" id="IPR011013">
    <property type="entry name" value="Gal_mutarotase_sf_dom"/>
</dbReference>